<feature type="region of interest" description="Disordered" evidence="1">
    <location>
        <begin position="23"/>
        <end position="59"/>
    </location>
</feature>
<evidence type="ECO:0000313" key="3">
    <source>
        <dbReference type="Proteomes" id="UP000177082"/>
    </source>
</evidence>
<comment type="caution">
    <text evidence="2">The sequence shown here is derived from an EMBL/GenBank/DDBJ whole genome shotgun (WGS) entry which is preliminary data.</text>
</comment>
<protein>
    <submittedName>
        <fullName evidence="2">Uncharacterized protein</fullName>
    </submittedName>
</protein>
<dbReference type="AlphaFoldDB" id="A0A1F8BIJ3"/>
<name>A0A1F8BIJ3_9BACT</name>
<evidence type="ECO:0000313" key="2">
    <source>
        <dbReference type="EMBL" id="OGM63853.1"/>
    </source>
</evidence>
<sequence>MNDDGQDDVVYDIDKAHEAIYGHKPGIHEPVDMAREVREAEKSRRGGRKKKSEVEENRG</sequence>
<gene>
    <name evidence="2" type="ORF">A2961_00035</name>
</gene>
<dbReference type="EMBL" id="MGHF01000011">
    <property type="protein sequence ID" value="OGM63853.1"/>
    <property type="molecule type" value="Genomic_DNA"/>
</dbReference>
<organism evidence="2 3">
    <name type="scientific">Candidatus Woesebacteria bacterium RIFCSPLOWO2_01_FULL_39_21</name>
    <dbReference type="NCBI Taxonomy" id="1802519"/>
    <lineage>
        <taxon>Bacteria</taxon>
        <taxon>Candidatus Woeseibacteriota</taxon>
    </lineage>
</organism>
<dbReference type="Proteomes" id="UP000177082">
    <property type="component" value="Unassembled WGS sequence"/>
</dbReference>
<accession>A0A1F8BIJ3</accession>
<reference evidence="2 3" key="1">
    <citation type="journal article" date="2016" name="Nat. Commun.">
        <title>Thousands of microbial genomes shed light on interconnected biogeochemical processes in an aquifer system.</title>
        <authorList>
            <person name="Anantharaman K."/>
            <person name="Brown C.T."/>
            <person name="Hug L.A."/>
            <person name="Sharon I."/>
            <person name="Castelle C.J."/>
            <person name="Probst A.J."/>
            <person name="Thomas B.C."/>
            <person name="Singh A."/>
            <person name="Wilkins M.J."/>
            <person name="Karaoz U."/>
            <person name="Brodie E.L."/>
            <person name="Williams K.H."/>
            <person name="Hubbard S.S."/>
            <person name="Banfield J.F."/>
        </authorList>
    </citation>
    <scope>NUCLEOTIDE SEQUENCE [LARGE SCALE GENOMIC DNA]</scope>
</reference>
<evidence type="ECO:0000256" key="1">
    <source>
        <dbReference type="SAM" id="MobiDB-lite"/>
    </source>
</evidence>
<proteinExistence type="predicted"/>
<feature type="compositionally biased region" description="Basic and acidic residues" evidence="1">
    <location>
        <begin position="23"/>
        <end position="44"/>
    </location>
</feature>
<dbReference type="STRING" id="1802519.A2961_00035"/>